<proteinExistence type="predicted"/>
<keyword evidence="4" id="KW-1185">Reference proteome</keyword>
<dbReference type="GO" id="GO:0004497">
    <property type="term" value="F:monooxygenase activity"/>
    <property type="evidence" value="ECO:0007669"/>
    <property type="project" value="UniProtKB-KW"/>
</dbReference>
<sequence>MIIEHALLPVRPESAADFEAAFAAARPIIASMPGFRSLSLSRGIESPGSYLLRVEWDHLDDHVVGFRGSPEYQRWKDLLHHFYDPFPVVEHFAPVVPAAADDHGAGSPSWASPAITASPPQPQ</sequence>
<evidence type="ECO:0000256" key="1">
    <source>
        <dbReference type="SAM" id="MobiDB-lite"/>
    </source>
</evidence>
<gene>
    <name evidence="3" type="ORF">IU459_20800</name>
</gene>
<evidence type="ECO:0000313" key="3">
    <source>
        <dbReference type="EMBL" id="MBF6299964.1"/>
    </source>
</evidence>
<dbReference type="PROSITE" id="PS51725">
    <property type="entry name" value="ABM"/>
    <property type="match status" value="1"/>
</dbReference>
<feature type="domain" description="ABM" evidence="2">
    <location>
        <begin position="2"/>
        <end position="92"/>
    </location>
</feature>
<dbReference type="EMBL" id="JADLQX010000015">
    <property type="protein sequence ID" value="MBF6299964.1"/>
    <property type="molecule type" value="Genomic_DNA"/>
</dbReference>
<reference evidence="3 4" key="1">
    <citation type="submission" date="2020-10" db="EMBL/GenBank/DDBJ databases">
        <title>Identification of Nocardia species via Next-generation sequencing and recognition of intraspecies genetic diversity.</title>
        <authorList>
            <person name="Li P."/>
            <person name="Li P."/>
            <person name="Lu B."/>
        </authorList>
    </citation>
    <scope>NUCLEOTIDE SEQUENCE [LARGE SCALE GENOMIC DNA]</scope>
    <source>
        <strain evidence="3 4">BJ06-0157</strain>
    </source>
</reference>
<evidence type="ECO:0000313" key="4">
    <source>
        <dbReference type="Proteomes" id="UP000702209"/>
    </source>
</evidence>
<keyword evidence="3" id="KW-0560">Oxidoreductase</keyword>
<feature type="region of interest" description="Disordered" evidence="1">
    <location>
        <begin position="100"/>
        <end position="123"/>
    </location>
</feature>
<dbReference type="Gene3D" id="3.30.70.100">
    <property type="match status" value="1"/>
</dbReference>
<dbReference type="Pfam" id="PF03992">
    <property type="entry name" value="ABM"/>
    <property type="match status" value="1"/>
</dbReference>
<evidence type="ECO:0000259" key="2">
    <source>
        <dbReference type="PROSITE" id="PS51725"/>
    </source>
</evidence>
<name>A0ABS0CTN5_9NOCA</name>
<dbReference type="SUPFAM" id="SSF54909">
    <property type="entry name" value="Dimeric alpha+beta barrel"/>
    <property type="match status" value="1"/>
</dbReference>
<organism evidence="3 4">
    <name type="scientific">Nocardia amamiensis</name>
    <dbReference type="NCBI Taxonomy" id="404578"/>
    <lineage>
        <taxon>Bacteria</taxon>
        <taxon>Bacillati</taxon>
        <taxon>Actinomycetota</taxon>
        <taxon>Actinomycetes</taxon>
        <taxon>Mycobacteriales</taxon>
        <taxon>Nocardiaceae</taxon>
        <taxon>Nocardia</taxon>
    </lineage>
</organism>
<comment type="caution">
    <text evidence="3">The sequence shown here is derived from an EMBL/GenBank/DDBJ whole genome shotgun (WGS) entry which is preliminary data.</text>
</comment>
<dbReference type="Proteomes" id="UP000702209">
    <property type="component" value="Unassembled WGS sequence"/>
</dbReference>
<dbReference type="InterPro" id="IPR007138">
    <property type="entry name" value="ABM_dom"/>
</dbReference>
<protein>
    <submittedName>
        <fullName evidence="3">Antibiotic biosynthesis monooxygenase</fullName>
    </submittedName>
</protein>
<keyword evidence="3" id="KW-0503">Monooxygenase</keyword>
<dbReference type="InterPro" id="IPR011008">
    <property type="entry name" value="Dimeric_a/b-barrel"/>
</dbReference>
<accession>A0ABS0CTN5</accession>